<organism evidence="2 3">
    <name type="scientific">Trametes coccinea (strain BRFM310)</name>
    <name type="common">Pycnoporus coccineus</name>
    <dbReference type="NCBI Taxonomy" id="1353009"/>
    <lineage>
        <taxon>Eukaryota</taxon>
        <taxon>Fungi</taxon>
        <taxon>Dikarya</taxon>
        <taxon>Basidiomycota</taxon>
        <taxon>Agaricomycotina</taxon>
        <taxon>Agaricomycetes</taxon>
        <taxon>Polyporales</taxon>
        <taxon>Polyporaceae</taxon>
        <taxon>Trametes</taxon>
    </lineage>
</organism>
<keyword evidence="3" id="KW-1185">Reference proteome</keyword>
<evidence type="ECO:0000313" key="3">
    <source>
        <dbReference type="Proteomes" id="UP000193067"/>
    </source>
</evidence>
<dbReference type="EMBL" id="KZ084089">
    <property type="protein sequence ID" value="OSD06951.1"/>
    <property type="molecule type" value="Genomic_DNA"/>
</dbReference>
<accession>A0A1Y2J3B9</accession>
<proteinExistence type="predicted"/>
<reference evidence="2 3" key="1">
    <citation type="journal article" date="2015" name="Biotechnol. Biofuels">
        <title>Enhanced degradation of softwood versus hardwood by the white-rot fungus Pycnoporus coccineus.</title>
        <authorList>
            <person name="Couturier M."/>
            <person name="Navarro D."/>
            <person name="Chevret D."/>
            <person name="Henrissat B."/>
            <person name="Piumi F."/>
            <person name="Ruiz-Duenas F.J."/>
            <person name="Martinez A.T."/>
            <person name="Grigoriev I.V."/>
            <person name="Riley R."/>
            <person name="Lipzen A."/>
            <person name="Berrin J.G."/>
            <person name="Master E.R."/>
            <person name="Rosso M.N."/>
        </authorList>
    </citation>
    <scope>NUCLEOTIDE SEQUENCE [LARGE SCALE GENOMIC DNA]</scope>
    <source>
        <strain evidence="2 3">BRFM310</strain>
    </source>
</reference>
<sequence length="136" mass="14249">MSRACILSLPCPATCVPRLLAIAAGSGAATCALGKRWHGRRSGAPACVTARTRTGTGRAHSRDGQTAGPRAATDISPHHSTCTHSSHSHIASHRPAQGPGGVSAYPSNYHVMTTIFPITISITRRAVRPNDLHISR</sequence>
<evidence type="ECO:0000313" key="2">
    <source>
        <dbReference type="EMBL" id="OSD06951.1"/>
    </source>
</evidence>
<feature type="region of interest" description="Disordered" evidence="1">
    <location>
        <begin position="53"/>
        <end position="102"/>
    </location>
</feature>
<dbReference type="Proteomes" id="UP000193067">
    <property type="component" value="Unassembled WGS sequence"/>
</dbReference>
<gene>
    <name evidence="2" type="ORF">PYCCODRAFT_782658</name>
</gene>
<dbReference type="AlphaFoldDB" id="A0A1Y2J3B9"/>
<evidence type="ECO:0000256" key="1">
    <source>
        <dbReference type="SAM" id="MobiDB-lite"/>
    </source>
</evidence>
<name>A0A1Y2J3B9_TRAC3</name>
<protein>
    <submittedName>
        <fullName evidence="2">Uncharacterized protein</fullName>
    </submittedName>
</protein>